<reference evidence="4" key="2">
    <citation type="submission" date="2021-09" db="EMBL/GenBank/DDBJ databases">
        <authorList>
            <person name="Gilroy R."/>
        </authorList>
    </citation>
    <scope>NUCLEOTIDE SEQUENCE</scope>
    <source>
        <strain evidence="4">ChiHjej13B12-9602</strain>
    </source>
</reference>
<protein>
    <submittedName>
        <fullName evidence="4">TetR/AcrR family transcriptional regulator</fullName>
    </submittedName>
</protein>
<proteinExistence type="predicted"/>
<dbReference type="SUPFAM" id="SSF46689">
    <property type="entry name" value="Homeodomain-like"/>
    <property type="match status" value="1"/>
</dbReference>
<dbReference type="GO" id="GO:0003677">
    <property type="term" value="F:DNA binding"/>
    <property type="evidence" value="ECO:0007669"/>
    <property type="project" value="UniProtKB-UniRule"/>
</dbReference>
<evidence type="ECO:0000256" key="2">
    <source>
        <dbReference type="PROSITE-ProRule" id="PRU00335"/>
    </source>
</evidence>
<keyword evidence="1 2" id="KW-0238">DNA-binding</keyword>
<evidence type="ECO:0000313" key="4">
    <source>
        <dbReference type="EMBL" id="HJG37271.1"/>
    </source>
</evidence>
<gene>
    <name evidence="4" type="ORF">K8V70_05360</name>
</gene>
<comment type="caution">
    <text evidence="4">The sequence shown here is derived from an EMBL/GenBank/DDBJ whole genome shotgun (WGS) entry which is preliminary data.</text>
</comment>
<dbReference type="Proteomes" id="UP000753256">
    <property type="component" value="Unassembled WGS sequence"/>
</dbReference>
<feature type="DNA-binding region" description="H-T-H motif" evidence="2">
    <location>
        <begin position="37"/>
        <end position="56"/>
    </location>
</feature>
<sequence>MADFIRARSDEQKEQRLAEIKRATSELFEGHPYHEITLTTIAERLGWSRANLYKYASTKEEIFLLLAQDQMDSYFDALMAAFPQGCGLDAPVIAEVWAGIANAHQLYFRIGDILLTIIETNVTIDRLIAFKGDYYKRHDALAARLADLLHEDEARSAWTVEAVYTHAVGLVSSCANNPLVTQALEALGIERRNVDFRSEMRDFILMCLERR</sequence>
<accession>A0A921IV45</accession>
<evidence type="ECO:0000313" key="5">
    <source>
        <dbReference type="Proteomes" id="UP000753256"/>
    </source>
</evidence>
<dbReference type="Pfam" id="PF17929">
    <property type="entry name" value="TetR_C_34"/>
    <property type="match status" value="1"/>
</dbReference>
<dbReference type="InterPro" id="IPR009057">
    <property type="entry name" value="Homeodomain-like_sf"/>
</dbReference>
<dbReference type="AlphaFoldDB" id="A0A921IV45"/>
<feature type="domain" description="HTH tetR-type" evidence="3">
    <location>
        <begin position="14"/>
        <end position="74"/>
    </location>
</feature>
<dbReference type="EMBL" id="DYUZ01000022">
    <property type="protein sequence ID" value="HJG37271.1"/>
    <property type="molecule type" value="Genomic_DNA"/>
</dbReference>
<reference evidence="4" key="1">
    <citation type="journal article" date="2021" name="PeerJ">
        <title>Extensive microbial diversity within the chicken gut microbiome revealed by metagenomics and culture.</title>
        <authorList>
            <person name="Gilroy R."/>
            <person name="Ravi A."/>
            <person name="Getino M."/>
            <person name="Pursley I."/>
            <person name="Horton D.L."/>
            <person name="Alikhan N.F."/>
            <person name="Baker D."/>
            <person name="Gharbi K."/>
            <person name="Hall N."/>
            <person name="Watson M."/>
            <person name="Adriaenssens E.M."/>
            <person name="Foster-Nyarko E."/>
            <person name="Jarju S."/>
            <person name="Secka A."/>
            <person name="Antonio M."/>
            <person name="Oren A."/>
            <person name="Chaudhuri R.R."/>
            <person name="La Ragione R."/>
            <person name="Hildebrand F."/>
            <person name="Pallen M.J."/>
        </authorList>
    </citation>
    <scope>NUCLEOTIDE SEQUENCE</scope>
    <source>
        <strain evidence="4">ChiHjej13B12-9602</strain>
    </source>
</reference>
<dbReference type="InterPro" id="IPR041483">
    <property type="entry name" value="TetR_C_34"/>
</dbReference>
<dbReference type="RefSeq" id="WP_273189956.1">
    <property type="nucleotide sequence ID" value="NZ_DYUZ01000022.1"/>
</dbReference>
<evidence type="ECO:0000256" key="1">
    <source>
        <dbReference type="ARBA" id="ARBA00023125"/>
    </source>
</evidence>
<dbReference type="InterPro" id="IPR001647">
    <property type="entry name" value="HTH_TetR"/>
</dbReference>
<organism evidence="4 5">
    <name type="scientific">Enorma phocaeensis</name>
    <dbReference type="NCBI Taxonomy" id="1871019"/>
    <lineage>
        <taxon>Bacteria</taxon>
        <taxon>Bacillati</taxon>
        <taxon>Actinomycetota</taxon>
        <taxon>Coriobacteriia</taxon>
        <taxon>Coriobacteriales</taxon>
        <taxon>Coriobacteriaceae</taxon>
        <taxon>Enorma</taxon>
    </lineage>
</organism>
<dbReference type="PROSITE" id="PS50977">
    <property type="entry name" value="HTH_TETR_2"/>
    <property type="match status" value="1"/>
</dbReference>
<dbReference type="Pfam" id="PF00440">
    <property type="entry name" value="TetR_N"/>
    <property type="match status" value="1"/>
</dbReference>
<name>A0A921IV45_9ACTN</name>
<evidence type="ECO:0000259" key="3">
    <source>
        <dbReference type="PROSITE" id="PS50977"/>
    </source>
</evidence>
<dbReference type="Gene3D" id="1.10.357.10">
    <property type="entry name" value="Tetracycline Repressor, domain 2"/>
    <property type="match status" value="1"/>
</dbReference>